<reference evidence="7" key="2">
    <citation type="submission" date="2020-09" db="EMBL/GenBank/DDBJ databases">
        <authorList>
            <person name="Sun Q."/>
            <person name="Zhou Y."/>
        </authorList>
    </citation>
    <scope>NUCLEOTIDE SEQUENCE</scope>
    <source>
        <strain evidence="7">CGMCC 1.14988</strain>
    </source>
</reference>
<evidence type="ECO:0000256" key="4">
    <source>
        <dbReference type="SAM" id="MobiDB-lite"/>
    </source>
</evidence>
<dbReference type="GO" id="GO:0006355">
    <property type="term" value="P:regulation of DNA-templated transcription"/>
    <property type="evidence" value="ECO:0007669"/>
    <property type="project" value="InterPro"/>
</dbReference>
<dbReference type="SUPFAM" id="SSF46894">
    <property type="entry name" value="C-terminal effector domain of the bipartite response regulators"/>
    <property type="match status" value="1"/>
</dbReference>
<feature type="region of interest" description="Disordered" evidence="4">
    <location>
        <begin position="219"/>
        <end position="248"/>
    </location>
</feature>
<dbReference type="InterPro" id="IPR011006">
    <property type="entry name" value="CheY-like_superfamily"/>
</dbReference>
<evidence type="ECO:0000313" key="8">
    <source>
        <dbReference type="Proteomes" id="UP000650511"/>
    </source>
</evidence>
<feature type="domain" description="Response regulatory" evidence="6">
    <location>
        <begin position="6"/>
        <end position="124"/>
    </location>
</feature>
<accession>A0A8J3ADC0</accession>
<feature type="modified residue" description="4-aspartylphosphate" evidence="3">
    <location>
        <position position="59"/>
    </location>
</feature>
<protein>
    <submittedName>
        <fullName evidence="7">Transcriptional regulatory protein DegU</fullName>
    </submittedName>
</protein>
<dbReference type="Proteomes" id="UP000650511">
    <property type="component" value="Unassembled WGS sequence"/>
</dbReference>
<evidence type="ECO:0000256" key="1">
    <source>
        <dbReference type="ARBA" id="ARBA00022553"/>
    </source>
</evidence>
<comment type="caution">
    <text evidence="7">The sequence shown here is derived from an EMBL/GenBank/DDBJ whole genome shotgun (WGS) entry which is preliminary data.</text>
</comment>
<dbReference type="PANTHER" id="PTHR43214:SF43">
    <property type="entry name" value="TWO-COMPONENT RESPONSE REGULATOR"/>
    <property type="match status" value="1"/>
</dbReference>
<dbReference type="InterPro" id="IPR000792">
    <property type="entry name" value="Tscrpt_reg_LuxR_C"/>
</dbReference>
<dbReference type="Pfam" id="PF00072">
    <property type="entry name" value="Response_reg"/>
    <property type="match status" value="1"/>
</dbReference>
<sequence>MGPTIDIVVIDDHALFARGVQLLLNAAGDPRVRVVATTDAPHRAAELVRGYAATVALVDLAMPDPGGLAVVADLRRRFPHLRILVLSGVEGLEAPLTALAAGADGFLPKSSDPEALVQPLLSVAEGWQVMSAELLRELVSRARRPATTGIPALTADEQQLWRRVAAGASSDELARERHVSERSAKRQVAGLLRKLGVGSRIEAAALAGRCGLLDDATDESVAVGDRRGPPATRPGEASRWHGRTPVGA</sequence>
<dbReference type="PROSITE" id="PS50043">
    <property type="entry name" value="HTH_LUXR_2"/>
    <property type="match status" value="1"/>
</dbReference>
<dbReference type="CDD" id="cd06170">
    <property type="entry name" value="LuxR_C_like"/>
    <property type="match status" value="1"/>
</dbReference>
<dbReference type="RefSeq" id="WP_205745519.1">
    <property type="nucleotide sequence ID" value="NZ_BMHA01000004.1"/>
</dbReference>
<dbReference type="SMART" id="SM00448">
    <property type="entry name" value="REC"/>
    <property type="match status" value="1"/>
</dbReference>
<dbReference type="Gene3D" id="3.40.50.2300">
    <property type="match status" value="1"/>
</dbReference>
<dbReference type="InterPro" id="IPR001789">
    <property type="entry name" value="Sig_transdc_resp-reg_receiver"/>
</dbReference>
<evidence type="ECO:0000256" key="3">
    <source>
        <dbReference type="PROSITE-ProRule" id="PRU00169"/>
    </source>
</evidence>
<dbReference type="PROSITE" id="PS50110">
    <property type="entry name" value="RESPONSE_REGULATORY"/>
    <property type="match status" value="1"/>
</dbReference>
<dbReference type="InterPro" id="IPR058245">
    <property type="entry name" value="NreC/VraR/RcsB-like_REC"/>
</dbReference>
<evidence type="ECO:0000256" key="2">
    <source>
        <dbReference type="ARBA" id="ARBA00023125"/>
    </source>
</evidence>
<keyword evidence="8" id="KW-1185">Reference proteome</keyword>
<dbReference type="Pfam" id="PF00196">
    <property type="entry name" value="GerE"/>
    <property type="match status" value="1"/>
</dbReference>
<reference evidence="7" key="1">
    <citation type="journal article" date="2014" name="Int. J. Syst. Evol. Microbiol.">
        <title>Complete genome sequence of Corynebacterium casei LMG S-19264T (=DSM 44701T), isolated from a smear-ripened cheese.</title>
        <authorList>
            <consortium name="US DOE Joint Genome Institute (JGI-PGF)"/>
            <person name="Walter F."/>
            <person name="Albersmeier A."/>
            <person name="Kalinowski J."/>
            <person name="Ruckert C."/>
        </authorList>
    </citation>
    <scope>NUCLEOTIDE SEQUENCE</scope>
    <source>
        <strain evidence="7">CGMCC 1.14988</strain>
    </source>
</reference>
<dbReference type="PANTHER" id="PTHR43214">
    <property type="entry name" value="TWO-COMPONENT RESPONSE REGULATOR"/>
    <property type="match status" value="1"/>
</dbReference>
<organism evidence="7 8">
    <name type="scientific">Egicoccus halophilus</name>
    <dbReference type="NCBI Taxonomy" id="1670830"/>
    <lineage>
        <taxon>Bacteria</taxon>
        <taxon>Bacillati</taxon>
        <taxon>Actinomycetota</taxon>
        <taxon>Nitriliruptoria</taxon>
        <taxon>Egicoccales</taxon>
        <taxon>Egicoccaceae</taxon>
        <taxon>Egicoccus</taxon>
    </lineage>
</organism>
<evidence type="ECO:0000259" key="6">
    <source>
        <dbReference type="PROSITE" id="PS50110"/>
    </source>
</evidence>
<keyword evidence="2" id="KW-0238">DNA-binding</keyword>
<dbReference type="CDD" id="cd17535">
    <property type="entry name" value="REC_NarL-like"/>
    <property type="match status" value="1"/>
</dbReference>
<dbReference type="GO" id="GO:0000160">
    <property type="term" value="P:phosphorelay signal transduction system"/>
    <property type="evidence" value="ECO:0007669"/>
    <property type="project" value="InterPro"/>
</dbReference>
<dbReference type="EMBL" id="BMHA01000004">
    <property type="protein sequence ID" value="GGI05152.1"/>
    <property type="molecule type" value="Genomic_DNA"/>
</dbReference>
<feature type="domain" description="HTH luxR-type" evidence="5">
    <location>
        <begin position="146"/>
        <end position="211"/>
    </location>
</feature>
<dbReference type="InterPro" id="IPR016032">
    <property type="entry name" value="Sig_transdc_resp-reg_C-effctor"/>
</dbReference>
<proteinExistence type="predicted"/>
<dbReference type="InterPro" id="IPR039420">
    <property type="entry name" value="WalR-like"/>
</dbReference>
<dbReference type="AlphaFoldDB" id="A0A8J3ADC0"/>
<evidence type="ECO:0000313" key="7">
    <source>
        <dbReference type="EMBL" id="GGI05152.1"/>
    </source>
</evidence>
<dbReference type="SMART" id="SM00421">
    <property type="entry name" value="HTH_LUXR"/>
    <property type="match status" value="1"/>
</dbReference>
<evidence type="ECO:0000259" key="5">
    <source>
        <dbReference type="PROSITE" id="PS50043"/>
    </source>
</evidence>
<name>A0A8J3ADC0_9ACTN</name>
<dbReference type="GO" id="GO:0003677">
    <property type="term" value="F:DNA binding"/>
    <property type="evidence" value="ECO:0007669"/>
    <property type="project" value="UniProtKB-KW"/>
</dbReference>
<keyword evidence="1 3" id="KW-0597">Phosphoprotein</keyword>
<dbReference type="SUPFAM" id="SSF52172">
    <property type="entry name" value="CheY-like"/>
    <property type="match status" value="1"/>
</dbReference>
<gene>
    <name evidence="7" type="primary">degU</name>
    <name evidence="7" type="ORF">GCM10011354_12670</name>
</gene>